<keyword evidence="1" id="KW-0812">Transmembrane</keyword>
<dbReference type="RefSeq" id="WP_183657189.1">
    <property type="nucleotide sequence ID" value="NZ_BAAAXX010000141.1"/>
</dbReference>
<keyword evidence="1" id="KW-0472">Membrane</keyword>
<accession>A0A7W5VCY7</accession>
<proteinExistence type="predicted"/>
<name>A0A7W5VCY7_9ACTN</name>
<gene>
    <name evidence="2" type="ORF">FHR33_007190</name>
</gene>
<sequence length="291" mass="31151">MTHDLDRVVAAIAPDPGPGLVPGAHDLMREIMDSSPAPALQPTVESARRRRRMGWRIAVPAVAVLAASVTVLGWTSALPVFGPEPVAAALEITQKDGYYVIQVNDLRADPAKYQAQLKALGLDVSLRLVPASPGLVGNLFATTPTNEVVEEFKTIDRPGPCDKVGNCPIGLKIPVGYKGTALVDLNRDAEQGEKYDAFTGFDAKGEPMHCVPYVNKKVGEVRTILAERGLSIEGFATGKGPDDVKEVATVPDSWYVTSGFLVMPGKAKLVAGSEPKADHLVKMEWRKRGCS</sequence>
<protein>
    <submittedName>
        <fullName evidence="2">Uncharacterized protein</fullName>
    </submittedName>
</protein>
<dbReference type="AlphaFoldDB" id="A0A7W5VCY7"/>
<evidence type="ECO:0000256" key="1">
    <source>
        <dbReference type="SAM" id="Phobius"/>
    </source>
</evidence>
<keyword evidence="3" id="KW-1185">Reference proteome</keyword>
<organism evidence="2 3">
    <name type="scientific">Nonomuraea dietziae</name>
    <dbReference type="NCBI Taxonomy" id="65515"/>
    <lineage>
        <taxon>Bacteria</taxon>
        <taxon>Bacillati</taxon>
        <taxon>Actinomycetota</taxon>
        <taxon>Actinomycetes</taxon>
        <taxon>Streptosporangiales</taxon>
        <taxon>Streptosporangiaceae</taxon>
        <taxon>Nonomuraea</taxon>
    </lineage>
</organism>
<reference evidence="2 3" key="1">
    <citation type="submission" date="2020-08" db="EMBL/GenBank/DDBJ databases">
        <title>Sequencing the genomes of 1000 actinobacteria strains.</title>
        <authorList>
            <person name="Klenk H.-P."/>
        </authorList>
    </citation>
    <scope>NUCLEOTIDE SEQUENCE [LARGE SCALE GENOMIC DNA]</scope>
    <source>
        <strain evidence="2 3">DSM 44320</strain>
    </source>
</reference>
<dbReference type="GeneID" id="95393430"/>
<dbReference type="Proteomes" id="UP000579945">
    <property type="component" value="Unassembled WGS sequence"/>
</dbReference>
<feature type="transmembrane region" description="Helical" evidence="1">
    <location>
        <begin position="57"/>
        <end position="77"/>
    </location>
</feature>
<keyword evidence="1" id="KW-1133">Transmembrane helix</keyword>
<comment type="caution">
    <text evidence="2">The sequence shown here is derived from an EMBL/GenBank/DDBJ whole genome shotgun (WGS) entry which is preliminary data.</text>
</comment>
<evidence type="ECO:0000313" key="2">
    <source>
        <dbReference type="EMBL" id="MBB3731330.1"/>
    </source>
</evidence>
<dbReference type="EMBL" id="JACIBV010000001">
    <property type="protein sequence ID" value="MBB3731330.1"/>
    <property type="molecule type" value="Genomic_DNA"/>
</dbReference>
<evidence type="ECO:0000313" key="3">
    <source>
        <dbReference type="Proteomes" id="UP000579945"/>
    </source>
</evidence>